<gene>
    <name evidence="1" type="ORF">CMUS01_04399</name>
</gene>
<dbReference type="EMBL" id="WIGM01000119">
    <property type="protein sequence ID" value="KAF6838990.1"/>
    <property type="molecule type" value="Genomic_DNA"/>
</dbReference>
<dbReference type="AlphaFoldDB" id="A0A8H6KWT1"/>
<dbReference type="Proteomes" id="UP000639643">
    <property type="component" value="Unassembled WGS sequence"/>
</dbReference>
<protein>
    <submittedName>
        <fullName evidence="1">Uncharacterized protein</fullName>
    </submittedName>
</protein>
<evidence type="ECO:0000313" key="1">
    <source>
        <dbReference type="EMBL" id="KAF6838990.1"/>
    </source>
</evidence>
<keyword evidence="2" id="KW-1185">Reference proteome</keyword>
<organism evidence="1 2">
    <name type="scientific">Colletotrichum musicola</name>
    <dbReference type="NCBI Taxonomy" id="2175873"/>
    <lineage>
        <taxon>Eukaryota</taxon>
        <taxon>Fungi</taxon>
        <taxon>Dikarya</taxon>
        <taxon>Ascomycota</taxon>
        <taxon>Pezizomycotina</taxon>
        <taxon>Sordariomycetes</taxon>
        <taxon>Hypocreomycetidae</taxon>
        <taxon>Glomerellales</taxon>
        <taxon>Glomerellaceae</taxon>
        <taxon>Colletotrichum</taxon>
        <taxon>Colletotrichum orchidearum species complex</taxon>
    </lineage>
</organism>
<reference evidence="1" key="1">
    <citation type="journal article" date="2020" name="Phytopathology">
        <title>Genome Sequence Resources of Colletotrichum truncatum, C. plurivorum, C. musicola, and C. sojae: Four Species Pathogenic to Soybean (Glycine max).</title>
        <authorList>
            <person name="Rogerio F."/>
            <person name="Boufleur T.R."/>
            <person name="Ciampi-Guillardi M."/>
            <person name="Sukno S.A."/>
            <person name="Thon M.R."/>
            <person name="Massola Junior N.S."/>
            <person name="Baroncelli R."/>
        </authorList>
    </citation>
    <scope>NUCLEOTIDE SEQUENCE</scope>
    <source>
        <strain evidence="1">LFN0074</strain>
    </source>
</reference>
<name>A0A8H6KWT1_9PEZI</name>
<proteinExistence type="predicted"/>
<evidence type="ECO:0000313" key="2">
    <source>
        <dbReference type="Proteomes" id="UP000639643"/>
    </source>
</evidence>
<sequence>MIAAVEDENRVSFSILPPVSSVVATRVILLLTFRSTLTLAIPLPVPLAFPPPPPLPLSQQLDAVARGPSGPR</sequence>
<accession>A0A8H6KWT1</accession>
<comment type="caution">
    <text evidence="1">The sequence shown here is derived from an EMBL/GenBank/DDBJ whole genome shotgun (WGS) entry which is preliminary data.</text>
</comment>